<sequence length="674" mass="81025">MNSFNFSFLFFVFVLKLISIQIQSISTAPQTFDPLLRIEIVNLPNLNLWMPMMVVLDCRLTDHTIIAPNQIDLRAVPNHFYEILRYFLSDRPMRFDEIKLRYKTYISILPLEIQNLFQTKQVPCRTEHVLHRSNDLSNSEENNNAEESDLEELNLKDPNFSFAKAIRMIARKLNTMIEIKFKTLQESLQMDLDQFKRKNSISILRRDPNGLTTMMVRNREFVPNRYDKKNEFNSEEKMNLHFDINDSLRNTDTRRVEVYDNERNNNNNNNNNNRENSNNYNLDQNLDQKFPQQDGSTTLLNDDEVRFSSYQWFRSRSEKEIIELESDFLRLTRSTFGILGYQFKQINFNDWRSSFNVVLNLIINILILYGLYIYDPFQWAENRETSKNFFAQMMVLIARFVIPLIYFSIVGYYFIYGRQFFWYMDLLQQFNSIKQIRFYLFFVLVNNFSFIMIIPILFYGEITWMEFWHQLGSYFLNVQYHMICFFTIFCQFSIRSFFLLIERKLLAIEQFGQLAKRNKSFLVKEIGKMAAICQNVNRLLSFHFMMAWIEEVVYLIISLSLLILNFETNFAVIIDIVIVSIYSTIIPFLNEDIKNRMQKIRELLLKPYWSGCLGYNDNNLIIYRFNPIRLYELTRIYGHDFTIKIYDFWDMDYNFFFSLTLLIVNYVVFIVQTN</sequence>
<dbReference type="Proteomes" id="UP000070412">
    <property type="component" value="Unassembled WGS sequence"/>
</dbReference>
<keyword evidence="2" id="KW-1133">Transmembrane helix</keyword>
<feature type="transmembrane region" description="Helical" evidence="2">
    <location>
        <begin position="570"/>
        <end position="589"/>
    </location>
</feature>
<evidence type="ECO:0000313" key="6">
    <source>
        <dbReference type="Proteomes" id="UP000070412"/>
    </source>
</evidence>
<feature type="chain" id="PRO_5038316213" description="Gustatory receptor" evidence="3">
    <location>
        <begin position="25"/>
        <end position="674"/>
    </location>
</feature>
<gene>
    <name evidence="4" type="ORF">SSS_1487</name>
</gene>
<keyword evidence="6" id="KW-1185">Reference proteome</keyword>
<feature type="transmembrane region" description="Helical" evidence="2">
    <location>
        <begin position="480"/>
        <end position="501"/>
    </location>
</feature>
<protein>
    <recommendedName>
        <fullName evidence="7">Gustatory receptor</fullName>
    </recommendedName>
</protein>
<feature type="transmembrane region" description="Helical" evidence="2">
    <location>
        <begin position="653"/>
        <end position="671"/>
    </location>
</feature>
<dbReference type="AlphaFoldDB" id="A0A834VE04"/>
<feature type="transmembrane region" description="Helical" evidence="2">
    <location>
        <begin position="544"/>
        <end position="564"/>
    </location>
</feature>
<reference evidence="4" key="2">
    <citation type="submission" date="2020-01" db="EMBL/GenBank/DDBJ databases">
        <authorList>
            <person name="Korhonen P.K.K."/>
            <person name="Guangxu M.G."/>
            <person name="Wang T.W."/>
            <person name="Stroehlein A.J.S."/>
            <person name="Young N.D."/>
            <person name="Ang C.-S.A."/>
            <person name="Fernando D.W.F."/>
            <person name="Lu H.L."/>
            <person name="Taylor S.T."/>
            <person name="Ehtesham M.E.M."/>
            <person name="Najaraj S.H.N."/>
            <person name="Harsha G.H.G."/>
            <person name="Madugundu A.M."/>
            <person name="Renuse S.R."/>
            <person name="Holt D.H."/>
            <person name="Pandey A.P."/>
            <person name="Papenfuss A.P."/>
            <person name="Gasser R.B.G."/>
            <person name="Fischer K.F."/>
        </authorList>
    </citation>
    <scope>NUCLEOTIDE SEQUENCE</scope>
    <source>
        <strain evidence="4">SSS_KF_BRIS2020</strain>
    </source>
</reference>
<evidence type="ECO:0000313" key="4">
    <source>
        <dbReference type="EMBL" id="KAF7494067.1"/>
    </source>
</evidence>
<feature type="compositionally biased region" description="Polar residues" evidence="1">
    <location>
        <begin position="282"/>
        <end position="298"/>
    </location>
</feature>
<name>A0A834VE04_SARSC</name>
<organism evidence="4">
    <name type="scientific">Sarcoptes scabiei</name>
    <name type="common">Itch mite</name>
    <name type="synonym">Acarus scabiei</name>
    <dbReference type="NCBI Taxonomy" id="52283"/>
    <lineage>
        <taxon>Eukaryota</taxon>
        <taxon>Metazoa</taxon>
        <taxon>Ecdysozoa</taxon>
        <taxon>Arthropoda</taxon>
        <taxon>Chelicerata</taxon>
        <taxon>Arachnida</taxon>
        <taxon>Acari</taxon>
        <taxon>Acariformes</taxon>
        <taxon>Sarcoptiformes</taxon>
        <taxon>Astigmata</taxon>
        <taxon>Psoroptidia</taxon>
        <taxon>Sarcoptoidea</taxon>
        <taxon>Sarcoptidae</taxon>
        <taxon>Sarcoptinae</taxon>
        <taxon>Sarcoptes</taxon>
    </lineage>
</organism>
<keyword evidence="3" id="KW-0732">Signal</keyword>
<dbReference type="EnsemblMetazoa" id="SSS_1487s_mrna">
    <property type="protein sequence ID" value="KAF7494067.1"/>
    <property type="gene ID" value="SSS_1487"/>
</dbReference>
<evidence type="ECO:0008006" key="7">
    <source>
        <dbReference type="Google" id="ProtNLM"/>
    </source>
</evidence>
<feature type="transmembrane region" description="Helical" evidence="2">
    <location>
        <begin position="436"/>
        <end position="460"/>
    </location>
</feature>
<dbReference type="OrthoDB" id="10511246at2759"/>
<dbReference type="EMBL" id="WVUK01000054">
    <property type="protein sequence ID" value="KAF7494067.1"/>
    <property type="molecule type" value="Genomic_DNA"/>
</dbReference>
<evidence type="ECO:0000256" key="3">
    <source>
        <dbReference type="SAM" id="SignalP"/>
    </source>
</evidence>
<accession>A0A834VE04</accession>
<reference evidence="6" key="1">
    <citation type="journal article" date="2020" name="PLoS Negl. Trop. Dis.">
        <title>High-quality nuclear genome for Sarcoptes scabiei-A critical resource for a neglected parasite.</title>
        <authorList>
            <person name="Korhonen P.K."/>
            <person name="Gasser R.B."/>
            <person name="Ma G."/>
            <person name="Wang T."/>
            <person name="Stroehlein A.J."/>
            <person name="Young N.D."/>
            <person name="Ang C.S."/>
            <person name="Fernando D.D."/>
            <person name="Lu H.C."/>
            <person name="Taylor S."/>
            <person name="Reynolds S.L."/>
            <person name="Mofiz E."/>
            <person name="Najaraj S.H."/>
            <person name="Gowda H."/>
            <person name="Madugundu A."/>
            <person name="Renuse S."/>
            <person name="Holt D."/>
            <person name="Pandey A."/>
            <person name="Papenfuss A.T."/>
            <person name="Fischer K."/>
        </authorList>
    </citation>
    <scope>NUCLEOTIDE SEQUENCE [LARGE SCALE GENOMIC DNA]</scope>
</reference>
<feature type="region of interest" description="Disordered" evidence="1">
    <location>
        <begin position="259"/>
        <end position="298"/>
    </location>
</feature>
<feature type="transmembrane region" description="Helical" evidence="2">
    <location>
        <begin position="354"/>
        <end position="374"/>
    </location>
</feature>
<evidence type="ECO:0000256" key="1">
    <source>
        <dbReference type="SAM" id="MobiDB-lite"/>
    </source>
</evidence>
<evidence type="ECO:0000313" key="5">
    <source>
        <dbReference type="EnsemblMetazoa" id="KAF7494067.1"/>
    </source>
</evidence>
<evidence type="ECO:0000256" key="2">
    <source>
        <dbReference type="SAM" id="Phobius"/>
    </source>
</evidence>
<proteinExistence type="predicted"/>
<feature type="compositionally biased region" description="Low complexity" evidence="1">
    <location>
        <begin position="264"/>
        <end position="281"/>
    </location>
</feature>
<keyword evidence="2" id="KW-0812">Transmembrane</keyword>
<feature type="transmembrane region" description="Helical" evidence="2">
    <location>
        <begin position="394"/>
        <end position="415"/>
    </location>
</feature>
<feature type="signal peptide" evidence="3">
    <location>
        <begin position="1"/>
        <end position="24"/>
    </location>
</feature>
<reference evidence="5" key="3">
    <citation type="submission" date="2022-06" db="UniProtKB">
        <authorList>
            <consortium name="EnsemblMetazoa"/>
        </authorList>
    </citation>
    <scope>IDENTIFICATION</scope>
</reference>
<keyword evidence="2" id="KW-0472">Membrane</keyword>